<proteinExistence type="predicted"/>
<protein>
    <recommendedName>
        <fullName evidence="3">F-box domain-containing protein</fullName>
    </recommendedName>
</protein>
<sequence>MVSGPHVDTDTQSSSTQRLPPEILMQVFSECCSKQYDIQASPPVVLSQVSWEWRSLALSMPVLWASFSLRLIWPNTDIRKLLRLHLERSADCALSFDMDFNEAVSLPVLRLVSMLAEHSDRWAVVKLPFSAPSIPLFSQLNSRFRRLESLELKLATLNQDEAGNCAFFEVAPRLRRLVLGANISRGIPFPKDQITELHLGAAPTLDILQFMARCPCPHLTRLILNPHYPLKYPHNLPQSLPPFMHLRTLTLAIRDGYSRNQITEVLDLLTAPVLQTLEVIGVREIRIPPRAFASFLERSGCSLQTLIISFKDNLPVPTLLINLRALPSLTRFVVMAHGQEAMQAVGLILQSLNLSDSSNTHMLPIMTSFELQTARFHPALLDMVESRLPPHSDSSASKR</sequence>
<dbReference type="InterPro" id="IPR036047">
    <property type="entry name" value="F-box-like_dom_sf"/>
</dbReference>
<dbReference type="InterPro" id="IPR032675">
    <property type="entry name" value="LRR_dom_sf"/>
</dbReference>
<dbReference type="EMBL" id="JARJCN010000033">
    <property type="protein sequence ID" value="KAJ7085829.1"/>
    <property type="molecule type" value="Genomic_DNA"/>
</dbReference>
<reference evidence="1" key="1">
    <citation type="submission" date="2023-03" db="EMBL/GenBank/DDBJ databases">
        <title>Massive genome expansion in bonnet fungi (Mycena s.s.) driven by repeated elements and novel gene families across ecological guilds.</title>
        <authorList>
            <consortium name="Lawrence Berkeley National Laboratory"/>
            <person name="Harder C.B."/>
            <person name="Miyauchi S."/>
            <person name="Viragh M."/>
            <person name="Kuo A."/>
            <person name="Thoen E."/>
            <person name="Andreopoulos B."/>
            <person name="Lu D."/>
            <person name="Skrede I."/>
            <person name="Drula E."/>
            <person name="Henrissat B."/>
            <person name="Morin E."/>
            <person name="Kohler A."/>
            <person name="Barry K."/>
            <person name="LaButti K."/>
            <person name="Morin E."/>
            <person name="Salamov A."/>
            <person name="Lipzen A."/>
            <person name="Mereny Z."/>
            <person name="Hegedus B."/>
            <person name="Baldrian P."/>
            <person name="Stursova M."/>
            <person name="Weitz H."/>
            <person name="Taylor A."/>
            <person name="Grigoriev I.V."/>
            <person name="Nagy L.G."/>
            <person name="Martin F."/>
            <person name="Kauserud H."/>
        </authorList>
    </citation>
    <scope>NUCLEOTIDE SEQUENCE</scope>
    <source>
        <strain evidence="1">CBHHK173m</strain>
    </source>
</reference>
<organism evidence="1 2">
    <name type="scientific">Mycena belliarum</name>
    <dbReference type="NCBI Taxonomy" id="1033014"/>
    <lineage>
        <taxon>Eukaryota</taxon>
        <taxon>Fungi</taxon>
        <taxon>Dikarya</taxon>
        <taxon>Basidiomycota</taxon>
        <taxon>Agaricomycotina</taxon>
        <taxon>Agaricomycetes</taxon>
        <taxon>Agaricomycetidae</taxon>
        <taxon>Agaricales</taxon>
        <taxon>Marasmiineae</taxon>
        <taxon>Mycenaceae</taxon>
        <taxon>Mycena</taxon>
    </lineage>
</organism>
<dbReference type="Gene3D" id="1.20.1280.50">
    <property type="match status" value="1"/>
</dbReference>
<evidence type="ECO:0000313" key="2">
    <source>
        <dbReference type="Proteomes" id="UP001222325"/>
    </source>
</evidence>
<evidence type="ECO:0008006" key="3">
    <source>
        <dbReference type="Google" id="ProtNLM"/>
    </source>
</evidence>
<accession>A0AAD6U5W1</accession>
<gene>
    <name evidence="1" type="ORF">B0H15DRAFT_371764</name>
</gene>
<dbReference type="Gene3D" id="3.80.10.10">
    <property type="entry name" value="Ribonuclease Inhibitor"/>
    <property type="match status" value="1"/>
</dbReference>
<dbReference type="SUPFAM" id="SSF81383">
    <property type="entry name" value="F-box domain"/>
    <property type="match status" value="1"/>
</dbReference>
<comment type="caution">
    <text evidence="1">The sequence shown here is derived from an EMBL/GenBank/DDBJ whole genome shotgun (WGS) entry which is preliminary data.</text>
</comment>
<evidence type="ECO:0000313" key="1">
    <source>
        <dbReference type="EMBL" id="KAJ7085829.1"/>
    </source>
</evidence>
<keyword evidence="2" id="KW-1185">Reference proteome</keyword>
<dbReference type="SUPFAM" id="SSF52047">
    <property type="entry name" value="RNI-like"/>
    <property type="match status" value="1"/>
</dbReference>
<name>A0AAD6U5W1_9AGAR</name>
<dbReference type="AlphaFoldDB" id="A0AAD6U5W1"/>
<dbReference type="Proteomes" id="UP001222325">
    <property type="component" value="Unassembled WGS sequence"/>
</dbReference>